<protein>
    <submittedName>
        <fullName evidence="2">Uncharacterized protein</fullName>
    </submittedName>
</protein>
<dbReference type="AlphaFoldDB" id="A0A919K257"/>
<feature type="compositionally biased region" description="Pro residues" evidence="1">
    <location>
        <begin position="20"/>
        <end position="39"/>
    </location>
</feature>
<accession>A0A919K257</accession>
<proteinExistence type="predicted"/>
<feature type="compositionally biased region" description="Basic and acidic residues" evidence="1">
    <location>
        <begin position="46"/>
        <end position="56"/>
    </location>
</feature>
<comment type="caution">
    <text evidence="2">The sequence shown here is derived from an EMBL/GenBank/DDBJ whole genome shotgun (WGS) entry which is preliminary data.</text>
</comment>
<gene>
    <name evidence="2" type="ORF">Ari01nite_69610</name>
</gene>
<organism evidence="2 3">
    <name type="scientific">Paractinoplanes rishiriensis</name>
    <dbReference type="NCBI Taxonomy" id="1050105"/>
    <lineage>
        <taxon>Bacteria</taxon>
        <taxon>Bacillati</taxon>
        <taxon>Actinomycetota</taxon>
        <taxon>Actinomycetes</taxon>
        <taxon>Micromonosporales</taxon>
        <taxon>Micromonosporaceae</taxon>
        <taxon>Paractinoplanes</taxon>
    </lineage>
</organism>
<keyword evidence="3" id="KW-1185">Reference proteome</keyword>
<dbReference type="RefSeq" id="WP_203786485.1">
    <property type="nucleotide sequence ID" value="NZ_BOMV01000073.1"/>
</dbReference>
<name>A0A919K257_9ACTN</name>
<evidence type="ECO:0000313" key="2">
    <source>
        <dbReference type="EMBL" id="GIE99496.1"/>
    </source>
</evidence>
<sequence length="103" mass="11294">MATSQTPNPHRRRIGDRAPSAPPDGDPCTPPAEPAIPPRPPRRRRTTGDRRTDIDARTQQAIQAAVDRLIADAPPLSDETRERLAALLSTTTYRPKTARRPAA</sequence>
<dbReference type="Proteomes" id="UP000636960">
    <property type="component" value="Unassembled WGS sequence"/>
</dbReference>
<feature type="region of interest" description="Disordered" evidence="1">
    <location>
        <begin position="1"/>
        <end position="56"/>
    </location>
</feature>
<reference evidence="2" key="1">
    <citation type="submission" date="2021-01" db="EMBL/GenBank/DDBJ databases">
        <title>Whole genome shotgun sequence of Actinoplanes rishiriensis NBRC 108556.</title>
        <authorList>
            <person name="Komaki H."/>
            <person name="Tamura T."/>
        </authorList>
    </citation>
    <scope>NUCLEOTIDE SEQUENCE</scope>
    <source>
        <strain evidence="2">NBRC 108556</strain>
    </source>
</reference>
<evidence type="ECO:0000256" key="1">
    <source>
        <dbReference type="SAM" id="MobiDB-lite"/>
    </source>
</evidence>
<dbReference type="EMBL" id="BOMV01000073">
    <property type="protein sequence ID" value="GIE99496.1"/>
    <property type="molecule type" value="Genomic_DNA"/>
</dbReference>
<evidence type="ECO:0000313" key="3">
    <source>
        <dbReference type="Proteomes" id="UP000636960"/>
    </source>
</evidence>